<dbReference type="InterPro" id="IPR009053">
    <property type="entry name" value="Prefoldin"/>
</dbReference>
<protein>
    <recommendedName>
        <fullName evidence="6">Prefoldin subunit 1</fullName>
    </recommendedName>
</protein>
<gene>
    <name evidence="4" type="ORF">BB559_002406</name>
</gene>
<dbReference type="InterPro" id="IPR002777">
    <property type="entry name" value="PFD_beta-like"/>
</dbReference>
<dbReference type="GO" id="GO:0005737">
    <property type="term" value="C:cytoplasm"/>
    <property type="evidence" value="ECO:0007669"/>
    <property type="project" value="TreeGrafter"/>
</dbReference>
<keyword evidence="2" id="KW-0143">Chaperone</keyword>
<dbReference type="AlphaFoldDB" id="A0A2T9YVQ1"/>
<reference evidence="4 5" key="1">
    <citation type="journal article" date="2018" name="MBio">
        <title>Comparative Genomics Reveals the Core Gene Toolbox for the Fungus-Insect Symbiosis.</title>
        <authorList>
            <person name="Wang Y."/>
            <person name="Stata M."/>
            <person name="Wang W."/>
            <person name="Stajich J.E."/>
            <person name="White M.M."/>
            <person name="Moncalvo J.M."/>
        </authorList>
    </citation>
    <scope>NUCLEOTIDE SEQUENCE [LARGE SCALE GENOMIC DNA]</scope>
    <source>
        <strain evidence="4 5">AUS-77-4</strain>
    </source>
</reference>
<evidence type="ECO:0000256" key="2">
    <source>
        <dbReference type="ARBA" id="ARBA00023186"/>
    </source>
</evidence>
<comment type="similarity">
    <text evidence="1">Belongs to the prefoldin subunit beta family.</text>
</comment>
<dbReference type="Pfam" id="PF01920">
    <property type="entry name" value="Prefoldin_2"/>
    <property type="match status" value="1"/>
</dbReference>
<dbReference type="SUPFAM" id="SSF46579">
    <property type="entry name" value="Prefoldin"/>
    <property type="match status" value="1"/>
</dbReference>
<feature type="coiled-coil region" evidence="3">
    <location>
        <begin position="84"/>
        <end position="118"/>
    </location>
</feature>
<dbReference type="PANTHER" id="PTHR20903">
    <property type="entry name" value="PREFOLDIN SUBUNIT 1-RELATED"/>
    <property type="match status" value="1"/>
</dbReference>
<evidence type="ECO:0000256" key="3">
    <source>
        <dbReference type="SAM" id="Coils"/>
    </source>
</evidence>
<sequence length="129" mass="15250">MSSIDMHVRNDYSELVLVVYNNIQEKLMKSKQQLSIIETQLATNMRESRKAELTKNEIGSLPENIKTYVSMGKMFEERSKDDILKNLKKQEELSKLTIESLKKKQKFVEREFNEATNNLKDFLHHSQKR</sequence>
<dbReference type="Gene3D" id="1.10.287.370">
    <property type="match status" value="1"/>
</dbReference>
<keyword evidence="3" id="KW-0175">Coiled coil</keyword>
<organism evidence="4 5">
    <name type="scientific">Furculomyces boomerangus</name>
    <dbReference type="NCBI Taxonomy" id="61424"/>
    <lineage>
        <taxon>Eukaryota</taxon>
        <taxon>Fungi</taxon>
        <taxon>Fungi incertae sedis</taxon>
        <taxon>Zoopagomycota</taxon>
        <taxon>Kickxellomycotina</taxon>
        <taxon>Harpellomycetes</taxon>
        <taxon>Harpellales</taxon>
        <taxon>Harpellaceae</taxon>
        <taxon>Furculomyces</taxon>
    </lineage>
</organism>
<dbReference type="GO" id="GO:0016272">
    <property type="term" value="C:prefoldin complex"/>
    <property type="evidence" value="ECO:0007669"/>
    <property type="project" value="InterPro"/>
</dbReference>
<dbReference type="PANTHER" id="PTHR20903:SF0">
    <property type="entry name" value="PREFOLDIN SUBUNIT 1"/>
    <property type="match status" value="1"/>
</dbReference>
<evidence type="ECO:0000256" key="1">
    <source>
        <dbReference type="ARBA" id="ARBA00008045"/>
    </source>
</evidence>
<evidence type="ECO:0000313" key="4">
    <source>
        <dbReference type="EMBL" id="PVU96366.1"/>
    </source>
</evidence>
<dbReference type="GO" id="GO:0051082">
    <property type="term" value="F:unfolded protein binding"/>
    <property type="evidence" value="ECO:0007669"/>
    <property type="project" value="InterPro"/>
</dbReference>
<dbReference type="EMBL" id="MBFT01000150">
    <property type="protein sequence ID" value="PVU96366.1"/>
    <property type="molecule type" value="Genomic_DNA"/>
</dbReference>
<proteinExistence type="inferred from homology"/>
<name>A0A2T9YVQ1_9FUNG</name>
<accession>A0A2T9YVQ1</accession>
<comment type="caution">
    <text evidence="4">The sequence shown here is derived from an EMBL/GenBank/DDBJ whole genome shotgun (WGS) entry which is preliminary data.</text>
</comment>
<dbReference type="OrthoDB" id="2015447at2759"/>
<keyword evidence="5" id="KW-1185">Reference proteome</keyword>
<dbReference type="GO" id="GO:0044183">
    <property type="term" value="F:protein folding chaperone"/>
    <property type="evidence" value="ECO:0007669"/>
    <property type="project" value="TreeGrafter"/>
</dbReference>
<evidence type="ECO:0000313" key="5">
    <source>
        <dbReference type="Proteomes" id="UP000245699"/>
    </source>
</evidence>
<dbReference type="STRING" id="61424.A0A2T9YVQ1"/>
<dbReference type="Proteomes" id="UP000245699">
    <property type="component" value="Unassembled WGS sequence"/>
</dbReference>
<evidence type="ECO:0008006" key="6">
    <source>
        <dbReference type="Google" id="ProtNLM"/>
    </source>
</evidence>